<comment type="caution">
    <text evidence="1">The sequence shown here is derived from an EMBL/GenBank/DDBJ whole genome shotgun (WGS) entry which is preliminary data.</text>
</comment>
<organism evidence="1 2">
    <name type="scientific">Abeliophyllum distichum</name>
    <dbReference type="NCBI Taxonomy" id="126358"/>
    <lineage>
        <taxon>Eukaryota</taxon>
        <taxon>Viridiplantae</taxon>
        <taxon>Streptophyta</taxon>
        <taxon>Embryophyta</taxon>
        <taxon>Tracheophyta</taxon>
        <taxon>Spermatophyta</taxon>
        <taxon>Magnoliopsida</taxon>
        <taxon>eudicotyledons</taxon>
        <taxon>Gunneridae</taxon>
        <taxon>Pentapetalae</taxon>
        <taxon>asterids</taxon>
        <taxon>lamiids</taxon>
        <taxon>Lamiales</taxon>
        <taxon>Oleaceae</taxon>
        <taxon>Forsythieae</taxon>
        <taxon>Abeliophyllum</taxon>
    </lineage>
</organism>
<accession>A0ABD1TJS5</accession>
<dbReference type="Proteomes" id="UP001604336">
    <property type="component" value="Unassembled WGS sequence"/>
</dbReference>
<evidence type="ECO:0000313" key="1">
    <source>
        <dbReference type="EMBL" id="KAL2512919.1"/>
    </source>
</evidence>
<gene>
    <name evidence="1" type="ORF">Adt_18519</name>
</gene>
<protein>
    <submittedName>
        <fullName evidence="1">Uncharacterized protein</fullName>
    </submittedName>
</protein>
<sequence>MRELRPRSSEEAHQKKMIEEVSLEAAHEEAKCLVPETGEEDKNEEEVAPFIKKLRVGYCPQSILSRLVRREGCWRWRQVEKERNPFRGHCGARWWSRGSTYCHRVLIEDSLSYCYWAIVLGDALSGSKGKDKRNEKVFVDLASSGGEQEVILHERHSQRMLEELIGNVRQKFSTEAIEDLDLQASLGAQAFNRYIP</sequence>
<keyword evidence="2" id="KW-1185">Reference proteome</keyword>
<reference evidence="2" key="1">
    <citation type="submission" date="2024-07" db="EMBL/GenBank/DDBJ databases">
        <title>Two chromosome-level genome assemblies of Korean endemic species Abeliophyllum distichum and Forsythia ovata (Oleaceae).</title>
        <authorList>
            <person name="Jang H."/>
        </authorList>
    </citation>
    <scope>NUCLEOTIDE SEQUENCE [LARGE SCALE GENOMIC DNA]</scope>
</reference>
<dbReference type="AlphaFoldDB" id="A0ABD1TJS5"/>
<proteinExistence type="predicted"/>
<name>A0ABD1TJS5_9LAMI</name>
<evidence type="ECO:0000313" key="2">
    <source>
        <dbReference type="Proteomes" id="UP001604336"/>
    </source>
</evidence>
<dbReference type="EMBL" id="JBFOLK010000005">
    <property type="protein sequence ID" value="KAL2512919.1"/>
    <property type="molecule type" value="Genomic_DNA"/>
</dbReference>